<evidence type="ECO:0000259" key="8">
    <source>
        <dbReference type="PROSITE" id="PS50157"/>
    </source>
</evidence>
<dbReference type="SUPFAM" id="SSF57667">
    <property type="entry name" value="beta-beta-alpha zinc fingers"/>
    <property type="match status" value="2"/>
</dbReference>
<dbReference type="Gene3D" id="3.30.160.60">
    <property type="entry name" value="Classic Zinc Finger"/>
    <property type="match status" value="2"/>
</dbReference>
<dbReference type="Proteomes" id="UP000887013">
    <property type="component" value="Unassembled WGS sequence"/>
</dbReference>
<evidence type="ECO:0000256" key="7">
    <source>
        <dbReference type="PROSITE-ProRule" id="PRU00042"/>
    </source>
</evidence>
<dbReference type="OrthoDB" id="6437402at2759"/>
<comment type="caution">
    <text evidence="9">The sequence shown here is derived from an EMBL/GenBank/DDBJ whole genome shotgun (WGS) entry which is preliminary data.</text>
</comment>
<dbReference type="GO" id="GO:0000981">
    <property type="term" value="F:DNA-binding transcription factor activity, RNA polymerase II-specific"/>
    <property type="evidence" value="ECO:0007669"/>
    <property type="project" value="TreeGrafter"/>
</dbReference>
<organism evidence="9 10">
    <name type="scientific">Nephila pilipes</name>
    <name type="common">Giant wood spider</name>
    <name type="synonym">Nephila maculata</name>
    <dbReference type="NCBI Taxonomy" id="299642"/>
    <lineage>
        <taxon>Eukaryota</taxon>
        <taxon>Metazoa</taxon>
        <taxon>Ecdysozoa</taxon>
        <taxon>Arthropoda</taxon>
        <taxon>Chelicerata</taxon>
        <taxon>Arachnida</taxon>
        <taxon>Araneae</taxon>
        <taxon>Araneomorphae</taxon>
        <taxon>Entelegynae</taxon>
        <taxon>Araneoidea</taxon>
        <taxon>Nephilidae</taxon>
        <taxon>Nephila</taxon>
    </lineage>
</organism>
<dbReference type="PANTHER" id="PTHR24394">
    <property type="entry name" value="ZINC FINGER PROTEIN"/>
    <property type="match status" value="1"/>
</dbReference>
<dbReference type="InterPro" id="IPR013087">
    <property type="entry name" value="Znf_C2H2_type"/>
</dbReference>
<evidence type="ECO:0000256" key="5">
    <source>
        <dbReference type="ARBA" id="ARBA00022833"/>
    </source>
</evidence>
<gene>
    <name evidence="9" type="ORF">NPIL_72981</name>
</gene>
<dbReference type="GO" id="GO:0008270">
    <property type="term" value="F:zinc ion binding"/>
    <property type="evidence" value="ECO:0007669"/>
    <property type="project" value="UniProtKB-KW"/>
</dbReference>
<feature type="domain" description="C2H2-type" evidence="8">
    <location>
        <begin position="259"/>
        <end position="286"/>
    </location>
</feature>
<evidence type="ECO:0000256" key="4">
    <source>
        <dbReference type="ARBA" id="ARBA00022771"/>
    </source>
</evidence>
<dbReference type="Pfam" id="PF12874">
    <property type="entry name" value="zf-met"/>
    <property type="match status" value="2"/>
</dbReference>
<keyword evidence="6" id="KW-0539">Nucleus</keyword>
<evidence type="ECO:0000313" key="9">
    <source>
        <dbReference type="EMBL" id="GFT66751.1"/>
    </source>
</evidence>
<keyword evidence="2" id="KW-0479">Metal-binding</keyword>
<proteinExistence type="predicted"/>
<dbReference type="Pfam" id="PF00096">
    <property type="entry name" value="zf-C2H2"/>
    <property type="match status" value="1"/>
</dbReference>
<dbReference type="InterPro" id="IPR036236">
    <property type="entry name" value="Znf_C2H2_sf"/>
</dbReference>
<evidence type="ECO:0000256" key="2">
    <source>
        <dbReference type="ARBA" id="ARBA00022723"/>
    </source>
</evidence>
<feature type="domain" description="C2H2-type" evidence="8">
    <location>
        <begin position="231"/>
        <end position="258"/>
    </location>
</feature>
<comment type="subcellular location">
    <subcellularLocation>
        <location evidence="1">Nucleus</location>
    </subcellularLocation>
</comment>
<reference evidence="9" key="1">
    <citation type="submission" date="2020-08" db="EMBL/GenBank/DDBJ databases">
        <title>Multicomponent nature underlies the extraordinary mechanical properties of spider dragline silk.</title>
        <authorList>
            <person name="Kono N."/>
            <person name="Nakamura H."/>
            <person name="Mori M."/>
            <person name="Yoshida Y."/>
            <person name="Ohtoshi R."/>
            <person name="Malay A.D."/>
            <person name="Moran D.A.P."/>
            <person name="Tomita M."/>
            <person name="Numata K."/>
            <person name="Arakawa K."/>
        </authorList>
    </citation>
    <scope>NUCLEOTIDE SEQUENCE</scope>
</reference>
<keyword evidence="10" id="KW-1185">Reference proteome</keyword>
<accession>A0A8X6PGX1</accession>
<evidence type="ECO:0000313" key="10">
    <source>
        <dbReference type="Proteomes" id="UP000887013"/>
    </source>
</evidence>
<dbReference type="GO" id="GO:0005634">
    <property type="term" value="C:nucleus"/>
    <property type="evidence" value="ECO:0007669"/>
    <property type="project" value="UniProtKB-SubCell"/>
</dbReference>
<keyword evidence="4 7" id="KW-0863">Zinc-finger</keyword>
<name>A0A8X6PGX1_NEPPI</name>
<dbReference type="PROSITE" id="PS50157">
    <property type="entry name" value="ZINC_FINGER_C2H2_2"/>
    <property type="match status" value="2"/>
</dbReference>
<dbReference type="AlphaFoldDB" id="A0A8X6PGX1"/>
<dbReference type="PROSITE" id="PS00028">
    <property type="entry name" value="ZINC_FINGER_C2H2_1"/>
    <property type="match status" value="2"/>
</dbReference>
<sequence length="306" mass="35833">LGSVINIDHDYSLHHFKFSPENATEIDNTHSLDHFQLPPENAKEVTNENFKIQRILPQFIIPSPPFPYVLDAKKHGIATMCEIDSNNKPIHYVREITVDSAMYINRVISSVTVETRHNPRCSKRISKQSNKIDCTGSVLESIENRVSIKPHQTNITKHIFPILNDVEDIENLQVRSAEKELALTLINKLVSSKVKKRRPKFLICEICKDKKFTAKSTLLNHYYSHADVKRHLCTLCEKTFTRKHSLKYHISIHENKTRFECHFCKRQFRHPSHFKKHLQQKHGEMPIVSPLCKRTFKKKKTFKRHD</sequence>
<evidence type="ECO:0000256" key="6">
    <source>
        <dbReference type="ARBA" id="ARBA00023242"/>
    </source>
</evidence>
<keyword evidence="5" id="KW-0862">Zinc</keyword>
<keyword evidence="3" id="KW-0677">Repeat</keyword>
<dbReference type="EMBL" id="BMAW01020181">
    <property type="protein sequence ID" value="GFT66751.1"/>
    <property type="molecule type" value="Genomic_DNA"/>
</dbReference>
<dbReference type="PANTHER" id="PTHR24394:SF29">
    <property type="entry name" value="MYONEURIN"/>
    <property type="match status" value="1"/>
</dbReference>
<evidence type="ECO:0000256" key="3">
    <source>
        <dbReference type="ARBA" id="ARBA00022737"/>
    </source>
</evidence>
<evidence type="ECO:0000256" key="1">
    <source>
        <dbReference type="ARBA" id="ARBA00004123"/>
    </source>
</evidence>
<dbReference type="SMART" id="SM00355">
    <property type="entry name" value="ZnF_C2H2"/>
    <property type="match status" value="3"/>
</dbReference>
<protein>
    <recommendedName>
        <fullName evidence="8">C2H2-type domain-containing protein</fullName>
    </recommendedName>
</protein>
<feature type="non-terminal residue" evidence="9">
    <location>
        <position position="1"/>
    </location>
</feature>